<accession>A0A6B1DSM7</accession>
<evidence type="ECO:0008006" key="2">
    <source>
        <dbReference type="Google" id="ProtNLM"/>
    </source>
</evidence>
<sequence length="118" mass="13584">MRQSHTAVVARNAAWNGPFATEPWEAAWAAEAIYFVRLLTPVAFRVIMQYSVEISPDGIHWVELSQGTFDFNEHNVLAYRQLKHFGGWLRLSGNVHCYATHPDQMQDVRFMAYLTLKS</sequence>
<dbReference type="EMBL" id="VXPY01000053">
    <property type="protein sequence ID" value="MYD90231.1"/>
    <property type="molecule type" value="Genomic_DNA"/>
</dbReference>
<organism evidence="1">
    <name type="scientific">Caldilineaceae bacterium SB0662_bin_9</name>
    <dbReference type="NCBI Taxonomy" id="2605258"/>
    <lineage>
        <taxon>Bacteria</taxon>
        <taxon>Bacillati</taxon>
        <taxon>Chloroflexota</taxon>
        <taxon>Caldilineae</taxon>
        <taxon>Caldilineales</taxon>
        <taxon>Caldilineaceae</taxon>
    </lineage>
</organism>
<comment type="caution">
    <text evidence="1">The sequence shown here is derived from an EMBL/GenBank/DDBJ whole genome shotgun (WGS) entry which is preliminary data.</text>
</comment>
<evidence type="ECO:0000313" key="1">
    <source>
        <dbReference type="EMBL" id="MYD90231.1"/>
    </source>
</evidence>
<proteinExistence type="predicted"/>
<dbReference type="AlphaFoldDB" id="A0A6B1DSM7"/>
<name>A0A6B1DSM7_9CHLR</name>
<reference evidence="1" key="1">
    <citation type="submission" date="2019-09" db="EMBL/GenBank/DDBJ databases">
        <title>Characterisation of the sponge microbiome using genome-centric metagenomics.</title>
        <authorList>
            <person name="Engelberts J.P."/>
            <person name="Robbins S.J."/>
            <person name="De Goeij J.M."/>
            <person name="Aranda M."/>
            <person name="Bell S.C."/>
            <person name="Webster N.S."/>
        </authorList>
    </citation>
    <scope>NUCLEOTIDE SEQUENCE</scope>
    <source>
        <strain evidence="1">SB0662_bin_9</strain>
    </source>
</reference>
<protein>
    <recommendedName>
        <fullName evidence="2">Discoidin domain-containing protein</fullName>
    </recommendedName>
</protein>
<gene>
    <name evidence="1" type="ORF">F4Y08_07815</name>
</gene>